<feature type="domain" description="PAS" evidence="25">
    <location>
        <begin position="409"/>
        <end position="452"/>
    </location>
</feature>
<dbReference type="PANTHER" id="PTHR45339">
    <property type="entry name" value="HYBRID SIGNAL TRANSDUCTION HISTIDINE KINASE J"/>
    <property type="match status" value="1"/>
</dbReference>
<evidence type="ECO:0000256" key="15">
    <source>
        <dbReference type="ARBA" id="ARBA00022989"/>
    </source>
</evidence>
<evidence type="ECO:0000256" key="4">
    <source>
        <dbReference type="ARBA" id="ARBA00006402"/>
    </source>
</evidence>
<feature type="domain" description="PAC" evidence="26">
    <location>
        <begin position="91"/>
        <end position="143"/>
    </location>
</feature>
<dbReference type="AlphaFoldDB" id="A0A239BAU1"/>
<dbReference type="EC" id="2.7.13.3" evidence="5"/>
<dbReference type="InterPro" id="IPR013767">
    <property type="entry name" value="PAS_fold"/>
</dbReference>
<feature type="domain" description="PAS" evidence="25">
    <location>
        <begin position="287"/>
        <end position="357"/>
    </location>
</feature>
<keyword evidence="17" id="KW-0472">Membrane</keyword>
<dbReference type="CDD" id="cd17546">
    <property type="entry name" value="REC_hyHK_CKI1_RcsC-like"/>
    <property type="match status" value="1"/>
</dbReference>
<dbReference type="InterPro" id="IPR013655">
    <property type="entry name" value="PAS_fold_3"/>
</dbReference>
<comment type="similarity">
    <text evidence="4">In the N-terminal section; belongs to the phytochrome family.</text>
</comment>
<dbReference type="SUPFAM" id="SSF52172">
    <property type="entry name" value="CheY-like"/>
    <property type="match status" value="1"/>
</dbReference>
<dbReference type="Proteomes" id="UP000198304">
    <property type="component" value="Unassembled WGS sequence"/>
</dbReference>
<dbReference type="FunFam" id="3.30.450.20:FF:000099">
    <property type="entry name" value="Sensory box sensor histidine kinase"/>
    <property type="match status" value="1"/>
</dbReference>
<dbReference type="GO" id="GO:0005886">
    <property type="term" value="C:plasma membrane"/>
    <property type="evidence" value="ECO:0007669"/>
    <property type="project" value="UniProtKB-SubCell"/>
</dbReference>
<evidence type="ECO:0000256" key="1">
    <source>
        <dbReference type="ARBA" id="ARBA00000085"/>
    </source>
</evidence>
<feature type="modified residue" description="4-aspartylphosphate" evidence="22">
    <location>
        <position position="969"/>
    </location>
</feature>
<dbReference type="EMBL" id="FZOJ01000003">
    <property type="protein sequence ID" value="SNS05000.1"/>
    <property type="molecule type" value="Genomic_DNA"/>
</dbReference>
<keyword evidence="13" id="KW-0418">Kinase</keyword>
<dbReference type="SMART" id="SM00448">
    <property type="entry name" value="REC"/>
    <property type="match status" value="1"/>
</dbReference>
<dbReference type="InterPro" id="IPR003594">
    <property type="entry name" value="HATPase_dom"/>
</dbReference>
<feature type="domain" description="Response regulatory" evidence="24">
    <location>
        <begin position="920"/>
        <end position="1037"/>
    </location>
</feature>
<evidence type="ECO:0000313" key="27">
    <source>
        <dbReference type="EMBL" id="SNS05000.1"/>
    </source>
</evidence>
<evidence type="ECO:0000256" key="19">
    <source>
        <dbReference type="ARBA" id="ARBA00064003"/>
    </source>
</evidence>
<keyword evidence="10" id="KW-0808">Transferase</keyword>
<evidence type="ECO:0000256" key="8">
    <source>
        <dbReference type="ARBA" id="ARBA00022490"/>
    </source>
</evidence>
<keyword evidence="14" id="KW-0067">ATP-binding</keyword>
<dbReference type="Gene3D" id="3.30.565.10">
    <property type="entry name" value="Histidine kinase-like ATPase, C-terminal domain"/>
    <property type="match status" value="1"/>
</dbReference>
<dbReference type="SUPFAM" id="SSF47226">
    <property type="entry name" value="Histidine-containing phosphotransfer domain, HPT domain"/>
    <property type="match status" value="1"/>
</dbReference>
<dbReference type="InterPro" id="IPR001789">
    <property type="entry name" value="Sig_transdc_resp-reg_receiver"/>
</dbReference>
<proteinExistence type="inferred from homology"/>
<dbReference type="FunFam" id="1.10.287.130:FF:000002">
    <property type="entry name" value="Two-component osmosensing histidine kinase"/>
    <property type="match status" value="1"/>
</dbReference>
<evidence type="ECO:0000256" key="7">
    <source>
        <dbReference type="ARBA" id="ARBA00022475"/>
    </source>
</evidence>
<dbReference type="CDD" id="cd00082">
    <property type="entry name" value="HisKA"/>
    <property type="match status" value="1"/>
</dbReference>
<comment type="subunit">
    <text evidence="19">At low DSF concentrations, interacts with RpfF.</text>
</comment>
<dbReference type="Pfam" id="PF00072">
    <property type="entry name" value="Response_reg"/>
    <property type="match status" value="1"/>
</dbReference>
<comment type="catalytic activity">
    <reaction evidence="1">
        <text>ATP + protein L-histidine = ADP + protein N-phospho-L-histidine.</text>
        <dbReference type="EC" id="2.7.13.3"/>
    </reaction>
</comment>
<keyword evidence="15" id="KW-1133">Transmembrane helix</keyword>
<evidence type="ECO:0000256" key="11">
    <source>
        <dbReference type="ARBA" id="ARBA00022692"/>
    </source>
</evidence>
<dbReference type="PROSITE" id="PS50109">
    <property type="entry name" value="HIS_KIN"/>
    <property type="match status" value="1"/>
</dbReference>
<dbReference type="PROSITE" id="PS50113">
    <property type="entry name" value="PAC"/>
    <property type="match status" value="3"/>
</dbReference>
<dbReference type="Gene3D" id="3.40.50.2300">
    <property type="match status" value="1"/>
</dbReference>
<evidence type="ECO:0000256" key="6">
    <source>
        <dbReference type="ARBA" id="ARBA00018672"/>
    </source>
</evidence>
<evidence type="ECO:0000256" key="2">
    <source>
        <dbReference type="ARBA" id="ARBA00004496"/>
    </source>
</evidence>
<dbReference type="Gene3D" id="1.10.287.130">
    <property type="match status" value="1"/>
</dbReference>
<name>A0A239BAU1_9FIRM</name>
<keyword evidence="16" id="KW-0902">Two-component regulatory system</keyword>
<dbReference type="Pfam" id="PF02518">
    <property type="entry name" value="HATPase_c"/>
    <property type="match status" value="1"/>
</dbReference>
<dbReference type="GO" id="GO:0006355">
    <property type="term" value="P:regulation of DNA-templated transcription"/>
    <property type="evidence" value="ECO:0007669"/>
    <property type="project" value="InterPro"/>
</dbReference>
<feature type="domain" description="PAC" evidence="26">
    <location>
        <begin position="360"/>
        <end position="412"/>
    </location>
</feature>
<keyword evidence="7" id="KW-1003">Cell membrane</keyword>
<dbReference type="InterPro" id="IPR004358">
    <property type="entry name" value="Sig_transdc_His_kin-like_C"/>
</dbReference>
<evidence type="ECO:0000256" key="14">
    <source>
        <dbReference type="ARBA" id="ARBA00022840"/>
    </source>
</evidence>
<dbReference type="InterPro" id="IPR011006">
    <property type="entry name" value="CheY-like_superfamily"/>
</dbReference>
<dbReference type="InterPro" id="IPR036097">
    <property type="entry name" value="HisK_dim/P_sf"/>
</dbReference>
<dbReference type="Pfam" id="PF08447">
    <property type="entry name" value="PAS_3"/>
    <property type="match status" value="1"/>
</dbReference>
<evidence type="ECO:0000256" key="22">
    <source>
        <dbReference type="PROSITE-ProRule" id="PRU00169"/>
    </source>
</evidence>
<dbReference type="InterPro" id="IPR035965">
    <property type="entry name" value="PAS-like_dom_sf"/>
</dbReference>
<keyword evidence="8" id="KW-0963">Cytoplasm</keyword>
<evidence type="ECO:0000313" key="28">
    <source>
        <dbReference type="Proteomes" id="UP000198304"/>
    </source>
</evidence>
<dbReference type="SMART" id="SM00086">
    <property type="entry name" value="PAC"/>
    <property type="match status" value="4"/>
</dbReference>
<evidence type="ECO:0000259" key="25">
    <source>
        <dbReference type="PROSITE" id="PS50112"/>
    </source>
</evidence>
<dbReference type="PROSITE" id="PS50110">
    <property type="entry name" value="RESPONSE_REGULATORY"/>
    <property type="match status" value="1"/>
</dbReference>
<evidence type="ECO:0000256" key="17">
    <source>
        <dbReference type="ARBA" id="ARBA00023136"/>
    </source>
</evidence>
<dbReference type="InterPro" id="IPR036641">
    <property type="entry name" value="HPT_dom_sf"/>
</dbReference>
<evidence type="ECO:0000259" key="23">
    <source>
        <dbReference type="PROSITE" id="PS50109"/>
    </source>
</evidence>
<dbReference type="SUPFAM" id="SSF55874">
    <property type="entry name" value="ATPase domain of HSP90 chaperone/DNA topoisomerase II/histidine kinase"/>
    <property type="match status" value="1"/>
</dbReference>
<sequence length="1157" mass="131186">MLTMLNRKCSGKEYNFTTAILSSMGDGVISTDLLGKIIYMNITAEEITGWKANDAYKQDFDRVFPIFEVDTREELEGPIFRALKADMTIGLKNKSIIITKSGEQKFISASCSPIRDSDGVATGVVVVFRDITRLKTLEMESLNEGNNLKAIFNNAPVGMVILDEIAVISQVNDAALILTNKKREQVIGSHFGDSFNCAESTEDEGGCGYGSKCSDCEIRKAIVLAFDHSQSTSNIEFNKIFTKDGKKREFWFRASVTPIITNGRRNSIVTLMDITERKNQELTVLKSRDYCNNLLNQIPSLVWKTDKGVECNYVSRSWKDFTGSALEELSGYGWTNVIHPKDLDRYVEVSTEAMSKEDSFQLEIRFRRYDGEYRWCLVAGAPYYDLEGKFDGYIGSIYDITKSKEAKENLQRYQLLSENARDIILFIDMDGRIVEANKAAVKAYGYSYEELLTLKIFDIRGGIEYTKGQTKQVVEKGIFFETVHRRKDGSCFEVEVSTQSTTLNNGRVLLSIIRDISERKKSQKRILESQAKYRSLFMNMNNGYAYCKVIYNDEEVPSDLKFIEVNEAFEKMSGMTKKYIISRRYTELFPQDKAVLIENIQKYVNTLERGKSVHINEIYLDSFGRWYSVSIYSPEGKHIAMLITDITHIKQSEIQLVTAKEEAVAANKSKSEFLANMSHEIRTPINGIVGMVDLTLLTNLDDEQKDNLATAKSCANSLLEIINDILDFSKMEAGKLSIENVNFNIKELVEEIIKMHSSRVEEKGLELNYSFSSTIPKFLVGDPNRLRQVLNNLISNAIKFTNCGDITVTIKKTMNLDNEVELKFIVSDTGIGIASEDLGRLFKSFSQIDESFTKRFEGTGLGLAISKQLLEAMGGRIWVESKKGKGSTFHFILKFKVGSQVVEKTEQLPQQVSKTTKSMNILLVEDDAINQKVIMKMLKKKGHRVETANNGKEAVVLFQPGKYDVILMDIQMPEMDGVEATRRIKEREVMGKQIPIIAMTAYALQGDRERFLTLGMDGYVSKPIQMRELFYILDNIVTVQGKWRDFMPDNVVLTENGEVTFTSKNLPSSNKQIISALSEIAEYIKKIDIAMESNNIMLIENIAHNIKIISNEIDAIGIKDGAFKIELAARRGSLEEAVKYIERIKDEFKIYRESIVW</sequence>
<comment type="subcellular location">
    <subcellularLocation>
        <location evidence="3">Cell membrane</location>
        <topology evidence="3">Multi-pass membrane protein</topology>
    </subcellularLocation>
    <subcellularLocation>
        <location evidence="2">Cytoplasm</location>
    </subcellularLocation>
</comment>
<dbReference type="InterPro" id="IPR000014">
    <property type="entry name" value="PAS"/>
</dbReference>
<keyword evidence="9 22" id="KW-0597">Phosphoprotein</keyword>
<dbReference type="PANTHER" id="PTHR45339:SF1">
    <property type="entry name" value="HYBRID SIGNAL TRANSDUCTION HISTIDINE KINASE J"/>
    <property type="match status" value="1"/>
</dbReference>
<evidence type="ECO:0000256" key="9">
    <source>
        <dbReference type="ARBA" id="ARBA00022553"/>
    </source>
</evidence>
<evidence type="ECO:0000256" key="21">
    <source>
        <dbReference type="ARBA" id="ARBA00074306"/>
    </source>
</evidence>
<dbReference type="Pfam" id="PF00512">
    <property type="entry name" value="HisKA"/>
    <property type="match status" value="1"/>
</dbReference>
<evidence type="ECO:0000256" key="13">
    <source>
        <dbReference type="ARBA" id="ARBA00022777"/>
    </source>
</evidence>
<evidence type="ECO:0000256" key="20">
    <source>
        <dbReference type="ARBA" id="ARBA00068150"/>
    </source>
</evidence>
<dbReference type="Pfam" id="PF00989">
    <property type="entry name" value="PAS"/>
    <property type="match status" value="1"/>
</dbReference>
<dbReference type="InterPro" id="IPR000700">
    <property type="entry name" value="PAS-assoc_C"/>
</dbReference>
<dbReference type="Pfam" id="PF13426">
    <property type="entry name" value="PAS_9"/>
    <property type="match status" value="3"/>
</dbReference>
<keyword evidence="12" id="KW-0547">Nucleotide-binding</keyword>
<comment type="function">
    <text evidence="18">May play the central regulatory role in sporulation. It may be an element of the effector pathway responsible for the activation of sporulation genes in response to nutritional stress. Spo0A may act in concert with spo0H (a sigma factor) to control the expression of some genes that are critical to the sporulation process.</text>
</comment>
<dbReference type="SMART" id="SM00388">
    <property type="entry name" value="HisKA"/>
    <property type="match status" value="1"/>
</dbReference>
<keyword evidence="28" id="KW-1185">Reference proteome</keyword>
<evidence type="ECO:0000256" key="18">
    <source>
        <dbReference type="ARBA" id="ARBA00024867"/>
    </source>
</evidence>
<keyword evidence="11" id="KW-0812">Transmembrane</keyword>
<evidence type="ECO:0000259" key="24">
    <source>
        <dbReference type="PROSITE" id="PS50110"/>
    </source>
</evidence>
<dbReference type="SUPFAM" id="SSF55785">
    <property type="entry name" value="PYP-like sensor domain (PAS domain)"/>
    <property type="match status" value="5"/>
</dbReference>
<evidence type="ECO:0000256" key="5">
    <source>
        <dbReference type="ARBA" id="ARBA00012438"/>
    </source>
</evidence>
<protein>
    <recommendedName>
        <fullName evidence="21">Circadian input-output histidine kinase CikA</fullName>
        <ecNumber evidence="5">2.7.13.3</ecNumber>
    </recommendedName>
    <alternativeName>
        <fullName evidence="20">Sensory/regulatory protein RpfC</fullName>
    </alternativeName>
    <alternativeName>
        <fullName evidence="6">Stage 0 sporulation protein A homolog</fullName>
    </alternativeName>
</protein>
<dbReference type="PRINTS" id="PR00344">
    <property type="entry name" value="BCTRLSENSOR"/>
</dbReference>
<dbReference type="GO" id="GO:0005524">
    <property type="term" value="F:ATP binding"/>
    <property type="evidence" value="ECO:0007669"/>
    <property type="project" value="UniProtKB-KW"/>
</dbReference>
<feature type="domain" description="PAC" evidence="26">
    <location>
        <begin position="478"/>
        <end position="528"/>
    </location>
</feature>
<dbReference type="InterPro" id="IPR001610">
    <property type="entry name" value="PAC"/>
</dbReference>
<evidence type="ECO:0000256" key="10">
    <source>
        <dbReference type="ARBA" id="ARBA00022679"/>
    </source>
</evidence>
<dbReference type="FunFam" id="3.30.565.10:FF:000010">
    <property type="entry name" value="Sensor histidine kinase RcsC"/>
    <property type="match status" value="1"/>
</dbReference>
<evidence type="ECO:0000256" key="12">
    <source>
        <dbReference type="ARBA" id="ARBA00022741"/>
    </source>
</evidence>
<organism evidence="27 28">
    <name type="scientific">Anaerovirgula multivorans</name>
    <dbReference type="NCBI Taxonomy" id="312168"/>
    <lineage>
        <taxon>Bacteria</taxon>
        <taxon>Bacillati</taxon>
        <taxon>Bacillota</taxon>
        <taxon>Clostridia</taxon>
        <taxon>Peptostreptococcales</taxon>
        <taxon>Natronincolaceae</taxon>
        <taxon>Anaerovirgula</taxon>
    </lineage>
</organism>
<dbReference type="InterPro" id="IPR003661">
    <property type="entry name" value="HisK_dim/P_dom"/>
</dbReference>
<gene>
    <name evidence="27" type="ORF">SAMN05446037_1003139</name>
</gene>
<feature type="domain" description="Histidine kinase" evidence="23">
    <location>
        <begin position="676"/>
        <end position="897"/>
    </location>
</feature>
<dbReference type="GO" id="GO:0005737">
    <property type="term" value="C:cytoplasm"/>
    <property type="evidence" value="ECO:0007669"/>
    <property type="project" value="UniProtKB-SubCell"/>
</dbReference>
<dbReference type="NCBIfam" id="TIGR00229">
    <property type="entry name" value="sensory_box"/>
    <property type="match status" value="4"/>
</dbReference>
<dbReference type="InterPro" id="IPR036890">
    <property type="entry name" value="HATPase_C_sf"/>
</dbReference>
<dbReference type="SUPFAM" id="SSF47384">
    <property type="entry name" value="Homodimeric domain of signal transducing histidine kinase"/>
    <property type="match status" value="1"/>
</dbReference>
<reference evidence="27 28" key="1">
    <citation type="submission" date="2017-06" db="EMBL/GenBank/DDBJ databases">
        <authorList>
            <person name="Kim H.J."/>
            <person name="Triplett B.A."/>
        </authorList>
    </citation>
    <scope>NUCLEOTIDE SEQUENCE [LARGE SCALE GENOMIC DNA]</scope>
    <source>
        <strain evidence="27 28">SCA</strain>
    </source>
</reference>
<evidence type="ECO:0000256" key="3">
    <source>
        <dbReference type="ARBA" id="ARBA00004651"/>
    </source>
</evidence>
<dbReference type="PROSITE" id="PS50112">
    <property type="entry name" value="PAS"/>
    <property type="match status" value="3"/>
</dbReference>
<dbReference type="Gene3D" id="3.30.450.20">
    <property type="entry name" value="PAS domain"/>
    <property type="match status" value="5"/>
</dbReference>
<dbReference type="Gene3D" id="1.20.120.160">
    <property type="entry name" value="HPT domain"/>
    <property type="match status" value="1"/>
</dbReference>
<dbReference type="GO" id="GO:0000155">
    <property type="term" value="F:phosphorelay sensor kinase activity"/>
    <property type="evidence" value="ECO:0007669"/>
    <property type="project" value="InterPro"/>
</dbReference>
<evidence type="ECO:0000259" key="26">
    <source>
        <dbReference type="PROSITE" id="PS50113"/>
    </source>
</evidence>
<dbReference type="CDD" id="cd00130">
    <property type="entry name" value="PAS"/>
    <property type="match status" value="3"/>
</dbReference>
<feature type="domain" description="PAS" evidence="25">
    <location>
        <begin position="13"/>
        <end position="86"/>
    </location>
</feature>
<accession>A0A239BAU1</accession>
<dbReference type="InterPro" id="IPR005467">
    <property type="entry name" value="His_kinase_dom"/>
</dbReference>
<evidence type="ECO:0000256" key="16">
    <source>
        <dbReference type="ARBA" id="ARBA00023012"/>
    </source>
</evidence>
<dbReference type="CDD" id="cd16922">
    <property type="entry name" value="HATPase_EvgS-ArcB-TorS-like"/>
    <property type="match status" value="1"/>
</dbReference>
<dbReference type="GO" id="GO:0032991">
    <property type="term" value="C:protein-containing complex"/>
    <property type="evidence" value="ECO:0007669"/>
    <property type="project" value="UniProtKB-ARBA"/>
</dbReference>
<dbReference type="SMART" id="SM00387">
    <property type="entry name" value="HATPase_c"/>
    <property type="match status" value="1"/>
</dbReference>
<dbReference type="SMART" id="SM00091">
    <property type="entry name" value="PAS"/>
    <property type="match status" value="5"/>
</dbReference>